<dbReference type="Gene3D" id="3.40.50.150">
    <property type="entry name" value="Vaccinia Virus protein VP39"/>
    <property type="match status" value="2"/>
</dbReference>
<dbReference type="CDD" id="cd02440">
    <property type="entry name" value="AdoMet_MTases"/>
    <property type="match status" value="1"/>
</dbReference>
<keyword evidence="1 6" id="KW-0963">Cytoplasm</keyword>
<comment type="catalytic activity">
    <reaction evidence="6">
        <text>guanosine(1207) in 16S rRNA + S-adenosyl-L-methionine = N(2)-methylguanosine(1207) in 16S rRNA + S-adenosyl-L-homocysteine + H(+)</text>
        <dbReference type="Rhea" id="RHEA:42736"/>
        <dbReference type="Rhea" id="RHEA-COMP:10213"/>
        <dbReference type="Rhea" id="RHEA-COMP:10214"/>
        <dbReference type="ChEBI" id="CHEBI:15378"/>
        <dbReference type="ChEBI" id="CHEBI:57856"/>
        <dbReference type="ChEBI" id="CHEBI:59789"/>
        <dbReference type="ChEBI" id="CHEBI:74269"/>
        <dbReference type="ChEBI" id="CHEBI:74481"/>
        <dbReference type="EC" id="2.1.1.172"/>
    </reaction>
</comment>
<comment type="subunit">
    <text evidence="6">Monomer.</text>
</comment>
<evidence type="ECO:0000259" key="7">
    <source>
        <dbReference type="Pfam" id="PF05175"/>
    </source>
</evidence>
<evidence type="ECO:0000256" key="1">
    <source>
        <dbReference type="ARBA" id="ARBA00022490"/>
    </source>
</evidence>
<name>A0ABY1ZQW0_9GAMM</name>
<dbReference type="HAMAP" id="MF_01862">
    <property type="entry name" value="16SrRNA_methyltr_C"/>
    <property type="match status" value="1"/>
</dbReference>
<evidence type="ECO:0000259" key="8">
    <source>
        <dbReference type="Pfam" id="PF08468"/>
    </source>
</evidence>
<dbReference type="InterPro" id="IPR029063">
    <property type="entry name" value="SAM-dependent_MTases_sf"/>
</dbReference>
<accession>A0ABY1ZQW0</accession>
<protein>
    <recommendedName>
        <fullName evidence="6">Ribosomal RNA small subunit methyltransferase C</fullName>
        <ecNumber evidence="6">2.1.1.172</ecNumber>
    </recommendedName>
    <alternativeName>
        <fullName evidence="6">16S rRNA m2G1207 methyltransferase</fullName>
    </alternativeName>
    <alternativeName>
        <fullName evidence="6">rRNA (guanine-N(2)-)-methyltransferase RsmC</fullName>
    </alternativeName>
</protein>
<comment type="similarity">
    <text evidence="6">Belongs to the methyltransferase superfamily. RsmC family.</text>
</comment>
<evidence type="ECO:0000256" key="6">
    <source>
        <dbReference type="HAMAP-Rule" id="MF_01862"/>
    </source>
</evidence>
<evidence type="ECO:0000256" key="3">
    <source>
        <dbReference type="ARBA" id="ARBA00022603"/>
    </source>
</evidence>
<evidence type="ECO:0000256" key="2">
    <source>
        <dbReference type="ARBA" id="ARBA00022552"/>
    </source>
</evidence>
<gene>
    <name evidence="6" type="primary">rsmC</name>
    <name evidence="9" type="ORF">EZI54_00080</name>
</gene>
<feature type="domain" description="Methyltransferase small N-terminal" evidence="8">
    <location>
        <begin position="7"/>
        <end position="157"/>
    </location>
</feature>
<dbReference type="InterPro" id="IPR023543">
    <property type="entry name" value="rRNA_ssu_MeTfrase_C"/>
</dbReference>
<evidence type="ECO:0000313" key="10">
    <source>
        <dbReference type="Proteomes" id="UP000313645"/>
    </source>
</evidence>
<reference evidence="9 10" key="1">
    <citation type="submission" date="2019-02" db="EMBL/GenBank/DDBJ databases">
        <title>Marinobacter halodurans sp. nov., a marine bacterium isolated from sea tidal flat.</title>
        <authorList>
            <person name="Yoo Y."/>
            <person name="Lee D.W."/>
            <person name="Kim B.S."/>
            <person name="Kim J.-J."/>
        </authorList>
    </citation>
    <scope>NUCLEOTIDE SEQUENCE [LARGE SCALE GENOMIC DNA]</scope>
    <source>
        <strain evidence="9 10">YJ-S3-2</strain>
    </source>
</reference>
<comment type="subcellular location">
    <subcellularLocation>
        <location evidence="6">Cytoplasm</location>
    </subcellularLocation>
</comment>
<dbReference type="Pfam" id="PF05175">
    <property type="entry name" value="MTS"/>
    <property type="match status" value="1"/>
</dbReference>
<dbReference type="EMBL" id="SJDL01000001">
    <property type="protein sequence ID" value="TBW59396.1"/>
    <property type="molecule type" value="Genomic_DNA"/>
</dbReference>
<keyword evidence="3 6" id="KW-0489">Methyltransferase</keyword>
<dbReference type="Proteomes" id="UP000313645">
    <property type="component" value="Unassembled WGS sequence"/>
</dbReference>
<dbReference type="SUPFAM" id="SSF53335">
    <property type="entry name" value="S-adenosyl-L-methionine-dependent methyltransferases"/>
    <property type="match status" value="1"/>
</dbReference>
<proteinExistence type="inferred from homology"/>
<sequence length="340" mass="36817">MRNTHDVLLRNSEYLTGRLALIGLVDASILGQLPGEPGLLVTDHAGIHEQWQALTDWQPVFGYEGAALTADSVDSVVVFMPKSRQELELRLALAGHLARAGGTLLLIGEKKEGIAGGARVLQFTYPDAYKVDSARHCQVWMARVPAGMTGFNLNAWKSWHTIRAGGIELEVAGLPGIFSDGRLDAGTEQLLASFGEETPVGPVLDFACGAGVVGAWLARKAPDLTVDAVDVQFQAVACARATYARNGVKGEIRSSDGLAAVAGRYRLLVSNPPFHTGVKTDTSMTEAFLREAANHLESGGELRIVANRFLPYPELIKRYIGPCETLSEDRKFSVYRAFRR</sequence>
<dbReference type="InterPro" id="IPR007848">
    <property type="entry name" value="Small_mtfrase_dom"/>
</dbReference>
<evidence type="ECO:0000256" key="4">
    <source>
        <dbReference type="ARBA" id="ARBA00022679"/>
    </source>
</evidence>
<comment type="caution">
    <text evidence="9">The sequence shown here is derived from an EMBL/GenBank/DDBJ whole genome shotgun (WGS) entry which is preliminary data.</text>
</comment>
<dbReference type="RefSeq" id="WP_131477811.1">
    <property type="nucleotide sequence ID" value="NZ_SJDL01000001.1"/>
</dbReference>
<dbReference type="GO" id="GO:0008168">
    <property type="term" value="F:methyltransferase activity"/>
    <property type="evidence" value="ECO:0007669"/>
    <property type="project" value="UniProtKB-KW"/>
</dbReference>
<evidence type="ECO:0000313" key="9">
    <source>
        <dbReference type="EMBL" id="TBW59396.1"/>
    </source>
</evidence>
<organism evidence="9 10">
    <name type="scientific">Marinobacter halodurans</name>
    <dbReference type="NCBI Taxonomy" id="2528979"/>
    <lineage>
        <taxon>Bacteria</taxon>
        <taxon>Pseudomonadati</taxon>
        <taxon>Pseudomonadota</taxon>
        <taxon>Gammaproteobacteria</taxon>
        <taxon>Pseudomonadales</taxon>
        <taxon>Marinobacteraceae</taxon>
        <taxon>Marinobacter</taxon>
    </lineage>
</organism>
<dbReference type="PANTHER" id="PTHR47816:SF4">
    <property type="entry name" value="RIBOSOMAL RNA SMALL SUBUNIT METHYLTRANSFERASE C"/>
    <property type="match status" value="1"/>
</dbReference>
<dbReference type="InterPro" id="IPR002052">
    <property type="entry name" value="DNA_methylase_N6_adenine_CS"/>
</dbReference>
<dbReference type="Pfam" id="PF08468">
    <property type="entry name" value="MTS_N"/>
    <property type="match status" value="1"/>
</dbReference>
<dbReference type="InterPro" id="IPR013675">
    <property type="entry name" value="Mtase_sm_N"/>
</dbReference>
<dbReference type="EC" id="2.1.1.172" evidence="6"/>
<feature type="domain" description="Methyltransferase small" evidence="7">
    <location>
        <begin position="169"/>
        <end position="336"/>
    </location>
</feature>
<dbReference type="InterPro" id="IPR046977">
    <property type="entry name" value="RsmC/RlmG"/>
</dbReference>
<keyword evidence="2 6" id="KW-0698">rRNA processing</keyword>
<comment type="function">
    <text evidence="6">Specifically methylates the guanine in position 1207 of 16S rRNA in the 30S particle.</text>
</comment>
<dbReference type="GO" id="GO:0032259">
    <property type="term" value="P:methylation"/>
    <property type="evidence" value="ECO:0007669"/>
    <property type="project" value="UniProtKB-KW"/>
</dbReference>
<keyword evidence="10" id="KW-1185">Reference proteome</keyword>
<keyword evidence="4 6" id="KW-0808">Transferase</keyword>
<dbReference type="PROSITE" id="PS00092">
    <property type="entry name" value="N6_MTASE"/>
    <property type="match status" value="1"/>
</dbReference>
<dbReference type="PANTHER" id="PTHR47816">
    <property type="entry name" value="RIBOSOMAL RNA SMALL SUBUNIT METHYLTRANSFERASE C"/>
    <property type="match status" value="1"/>
</dbReference>
<evidence type="ECO:0000256" key="5">
    <source>
        <dbReference type="ARBA" id="ARBA00022691"/>
    </source>
</evidence>
<keyword evidence="5 6" id="KW-0949">S-adenosyl-L-methionine</keyword>